<name>A0AAF0IHZ6_9EURO</name>
<protein>
    <submittedName>
        <fullName evidence="1">Uncharacterized protein</fullName>
    </submittedName>
</protein>
<evidence type="ECO:0000313" key="1">
    <source>
        <dbReference type="EMBL" id="WEW58315.1"/>
    </source>
</evidence>
<organism evidence="1 2">
    <name type="scientific">Emydomyces testavorans</name>
    <dbReference type="NCBI Taxonomy" id="2070801"/>
    <lineage>
        <taxon>Eukaryota</taxon>
        <taxon>Fungi</taxon>
        <taxon>Dikarya</taxon>
        <taxon>Ascomycota</taxon>
        <taxon>Pezizomycotina</taxon>
        <taxon>Eurotiomycetes</taxon>
        <taxon>Eurotiomycetidae</taxon>
        <taxon>Onygenales</taxon>
        <taxon>Nannizziopsiaceae</taxon>
        <taxon>Emydomyces</taxon>
    </lineage>
</organism>
<gene>
    <name evidence="1" type="ORF">PRK78_003783</name>
</gene>
<proteinExistence type="predicted"/>
<dbReference type="AlphaFoldDB" id="A0AAF0IHZ6"/>
<accession>A0AAF0IHZ6</accession>
<keyword evidence="2" id="KW-1185">Reference proteome</keyword>
<dbReference type="Proteomes" id="UP001219355">
    <property type="component" value="Chromosome 2"/>
</dbReference>
<sequence length="195" mass="21846">MALELYIPPCVNRPPHHLHPPPPDKPLRIRIQGPLETIQKLCPNISWHPIGPFPQPGGLKLASLTHQTLYGGKGDEVAPVVVRDEYLAWVLEGRIPQDHIDYYGVTFDHLVPADDPNPEVLAINIIEVDDDDGGIYADGGKYANEVLLFSVNPIEYTGKKVLAVPRCCQHKKGTQDRWRINTEVAQRDSEIQRLS</sequence>
<reference evidence="1" key="1">
    <citation type="submission" date="2023-03" db="EMBL/GenBank/DDBJ databases">
        <title>Emydomyces testavorans Genome Sequence.</title>
        <authorList>
            <person name="Hoyer L."/>
        </authorList>
    </citation>
    <scope>NUCLEOTIDE SEQUENCE</scope>
    <source>
        <strain evidence="1">16-2883</strain>
    </source>
</reference>
<dbReference type="EMBL" id="CP120628">
    <property type="protein sequence ID" value="WEW58315.1"/>
    <property type="molecule type" value="Genomic_DNA"/>
</dbReference>
<evidence type="ECO:0000313" key="2">
    <source>
        <dbReference type="Proteomes" id="UP001219355"/>
    </source>
</evidence>